<dbReference type="Proteomes" id="UP000076852">
    <property type="component" value="Chromosome 1"/>
</dbReference>
<dbReference type="KEGG" id="buz:AYM40_12480"/>
<reference evidence="1 2" key="1">
    <citation type="journal article" date="2016" name="Gene">
        <title>PacBio SMRT assembly of a complex multi-replicon genome reveals chlorocatechol degradative operon in a region of genome plasticity.</title>
        <authorList>
            <person name="Ricker N."/>
            <person name="Shen S.Y."/>
            <person name="Goordial J."/>
            <person name="Jin S."/>
            <person name="Fulthorpe R.R."/>
        </authorList>
    </citation>
    <scope>NUCLEOTIDE SEQUENCE [LARGE SCALE GENOMIC DNA]</scope>
    <source>
        <strain evidence="1 2">OLGA172</strain>
    </source>
</reference>
<dbReference type="RefSeq" id="WP_063496493.1">
    <property type="nucleotide sequence ID" value="NZ_CP014578.1"/>
</dbReference>
<evidence type="ECO:0000313" key="1">
    <source>
        <dbReference type="EMBL" id="ANB73088.1"/>
    </source>
</evidence>
<organism evidence="1 2">
    <name type="scientific">Paraburkholderia phytofirmans OLGA172</name>
    <dbReference type="NCBI Taxonomy" id="1417228"/>
    <lineage>
        <taxon>Bacteria</taxon>
        <taxon>Pseudomonadati</taxon>
        <taxon>Pseudomonadota</taxon>
        <taxon>Betaproteobacteria</taxon>
        <taxon>Burkholderiales</taxon>
        <taxon>Burkholderiaceae</taxon>
        <taxon>Paraburkholderia</taxon>
    </lineage>
</organism>
<proteinExistence type="predicted"/>
<dbReference type="EMBL" id="CP014578">
    <property type="protein sequence ID" value="ANB73088.1"/>
    <property type="molecule type" value="Genomic_DNA"/>
</dbReference>
<evidence type="ECO:0000313" key="2">
    <source>
        <dbReference type="Proteomes" id="UP000076852"/>
    </source>
</evidence>
<gene>
    <name evidence="1" type="ORF">AYM40_12480</name>
</gene>
<name>A0A160FLS7_9BURK</name>
<keyword evidence="2" id="KW-1185">Reference proteome</keyword>
<protein>
    <submittedName>
        <fullName evidence="1">Uncharacterized protein</fullName>
    </submittedName>
</protein>
<dbReference type="AlphaFoldDB" id="A0A160FLS7"/>
<sequence>MSFNSSLMRESRALSFVNRLIDNSNIPEGTLRKSQFRSNVSRHVVAQLGVASTQTRCELAFLKKLHDLGDKTMDA</sequence>
<accession>A0A160FLS7</accession>